<feature type="transmembrane region" description="Helical" evidence="6">
    <location>
        <begin position="112"/>
        <end position="133"/>
    </location>
</feature>
<accession>A0A845DXN9</accession>
<dbReference type="EMBL" id="WMET01000003">
    <property type="protein sequence ID" value="MYL21062.1"/>
    <property type="molecule type" value="Genomic_DNA"/>
</dbReference>
<proteinExistence type="predicted"/>
<feature type="transmembrane region" description="Helical" evidence="6">
    <location>
        <begin position="31"/>
        <end position="57"/>
    </location>
</feature>
<evidence type="ECO:0000256" key="1">
    <source>
        <dbReference type="ARBA" id="ARBA00004651"/>
    </source>
</evidence>
<feature type="transmembrane region" description="Helical" evidence="6">
    <location>
        <begin position="69"/>
        <end position="92"/>
    </location>
</feature>
<keyword evidence="5 6" id="KW-0472">Membrane</keyword>
<feature type="transmembrane region" description="Helical" evidence="6">
    <location>
        <begin position="178"/>
        <end position="199"/>
    </location>
</feature>
<dbReference type="AlphaFoldDB" id="A0A845DXN9"/>
<comment type="subcellular location">
    <subcellularLocation>
        <location evidence="1">Cell membrane</location>
        <topology evidence="1">Multi-pass membrane protein</topology>
    </subcellularLocation>
</comment>
<evidence type="ECO:0000256" key="3">
    <source>
        <dbReference type="ARBA" id="ARBA00022692"/>
    </source>
</evidence>
<evidence type="ECO:0000313" key="7">
    <source>
        <dbReference type="EMBL" id="MYL21062.1"/>
    </source>
</evidence>
<dbReference type="Pfam" id="PF01810">
    <property type="entry name" value="LysE"/>
    <property type="match status" value="1"/>
</dbReference>
<dbReference type="GO" id="GO:0015171">
    <property type="term" value="F:amino acid transmembrane transporter activity"/>
    <property type="evidence" value="ECO:0007669"/>
    <property type="project" value="TreeGrafter"/>
</dbReference>
<dbReference type="RefSeq" id="WP_160838396.1">
    <property type="nucleotide sequence ID" value="NZ_WMET01000003.1"/>
</dbReference>
<evidence type="ECO:0000256" key="5">
    <source>
        <dbReference type="ARBA" id="ARBA00023136"/>
    </source>
</evidence>
<keyword evidence="2" id="KW-1003">Cell membrane</keyword>
<keyword evidence="3 6" id="KW-0812">Transmembrane</keyword>
<keyword evidence="4 6" id="KW-1133">Transmembrane helix</keyword>
<evidence type="ECO:0000313" key="8">
    <source>
        <dbReference type="Proteomes" id="UP000460949"/>
    </source>
</evidence>
<sequence length="207" mass="22401">MLFSYILLGLSLSAPVGPINAAQLDKGIRYGFFHAWLVGVGAMAADGLFMLLIYFGLADYIQIPLIKTFLWSFGAFVLIYTGVESIAGAGNVETQRSDSSKGSKGKSFRTGFFMALSNPLNILFWIGIYGSILAEISSQYEQAQLLLYSGGIFIGIMIWDITMAGAASGARKWLTGRLLYSISILSGIILIGFGLYFGVQAVRMIMG</sequence>
<dbReference type="PANTHER" id="PTHR30086:SF6">
    <property type="entry name" value="AMINO ACID EFFLUX PROTEIN YCGF-RELATED"/>
    <property type="match status" value="1"/>
</dbReference>
<dbReference type="InterPro" id="IPR001123">
    <property type="entry name" value="LeuE-type"/>
</dbReference>
<evidence type="ECO:0000256" key="6">
    <source>
        <dbReference type="SAM" id="Phobius"/>
    </source>
</evidence>
<protein>
    <submittedName>
        <fullName evidence="7">Amino acid transporter</fullName>
    </submittedName>
</protein>
<comment type="caution">
    <text evidence="7">The sequence shown here is derived from an EMBL/GenBank/DDBJ whole genome shotgun (WGS) entry which is preliminary data.</text>
</comment>
<gene>
    <name evidence="7" type="ORF">GLW04_14255</name>
</gene>
<name>A0A845DXN9_9BACI</name>
<dbReference type="Proteomes" id="UP000460949">
    <property type="component" value="Unassembled WGS sequence"/>
</dbReference>
<feature type="transmembrane region" description="Helical" evidence="6">
    <location>
        <begin position="145"/>
        <end position="166"/>
    </location>
</feature>
<dbReference type="GO" id="GO:0005886">
    <property type="term" value="C:plasma membrane"/>
    <property type="evidence" value="ECO:0007669"/>
    <property type="project" value="UniProtKB-SubCell"/>
</dbReference>
<dbReference type="PANTHER" id="PTHR30086">
    <property type="entry name" value="ARGININE EXPORTER PROTEIN ARGO"/>
    <property type="match status" value="1"/>
</dbReference>
<evidence type="ECO:0000256" key="2">
    <source>
        <dbReference type="ARBA" id="ARBA00022475"/>
    </source>
</evidence>
<organism evidence="7 8">
    <name type="scientific">Halobacillus litoralis</name>
    <dbReference type="NCBI Taxonomy" id="45668"/>
    <lineage>
        <taxon>Bacteria</taxon>
        <taxon>Bacillati</taxon>
        <taxon>Bacillota</taxon>
        <taxon>Bacilli</taxon>
        <taxon>Bacillales</taxon>
        <taxon>Bacillaceae</taxon>
        <taxon>Halobacillus</taxon>
    </lineage>
</organism>
<reference evidence="7 8" key="1">
    <citation type="submission" date="2019-11" db="EMBL/GenBank/DDBJ databases">
        <title>Genome sequences of 17 halophilic strains isolated from different environments.</title>
        <authorList>
            <person name="Furrow R.E."/>
        </authorList>
    </citation>
    <scope>NUCLEOTIDE SEQUENCE [LARGE SCALE GENOMIC DNA]</scope>
    <source>
        <strain evidence="7 8">22511_23_Filter</strain>
    </source>
</reference>
<evidence type="ECO:0000256" key="4">
    <source>
        <dbReference type="ARBA" id="ARBA00022989"/>
    </source>
</evidence>